<dbReference type="AlphaFoldDB" id="A0A1F6AHU0"/>
<proteinExistence type="predicted"/>
<protein>
    <submittedName>
        <fullName evidence="1">Uncharacterized protein</fullName>
    </submittedName>
</protein>
<sequence>MRITIDPRIFISPPYVECPKCKKPDYGVISIHSFSYTRRCRACWHTESYSLPKLKKKVIYLDQMVISEMMKLLHPTTEITRRVRVKGVWKEVFAKLDRLVKLQLIICPDSTTHLHESLVTPHYQLLRRMYEHLSNGVSFYDEETIKRFQIIVNFRKWLGKKTQEIDLYSVLHGDDIDGWQDRIRISVDMFGQDKDLPERIRSDRDQIDSYMQTVFKRWQSEKGKVFNDWYEEEVGQFGIMILKSYLQSLQRHYSAAMGDPNARLDWLLPSSTVTLVSEIQDELKEKGTPEDQLLLKTTEYFKSEDIKEVSYGRISAMLFAAVARKAASGKKKPPTRGFVNDVKTIASLAPYCDAMFVDKECHTYLKEEPVKTRLGLHTQFFSQLDINVFLNYLDKIERSASKKHLEKVKEIYGEDWGSPFFEMFEYDP</sequence>
<evidence type="ECO:0000313" key="1">
    <source>
        <dbReference type="EMBL" id="OGG24042.1"/>
    </source>
</evidence>
<comment type="caution">
    <text evidence="1">The sequence shown here is derived from an EMBL/GenBank/DDBJ whole genome shotgun (WGS) entry which is preliminary data.</text>
</comment>
<accession>A0A1F6AHU0</accession>
<evidence type="ECO:0000313" key="2">
    <source>
        <dbReference type="Proteomes" id="UP000178759"/>
    </source>
</evidence>
<dbReference type="EMBL" id="MFJV01000001">
    <property type="protein sequence ID" value="OGG24042.1"/>
    <property type="molecule type" value="Genomic_DNA"/>
</dbReference>
<name>A0A1F6AHU0_9BACT</name>
<dbReference type="Proteomes" id="UP000178759">
    <property type="component" value="Unassembled WGS sequence"/>
</dbReference>
<organism evidence="1 2">
    <name type="scientific">Candidatus Gottesmanbacteria bacterium RIFCSPLOWO2_01_FULL_43_11b</name>
    <dbReference type="NCBI Taxonomy" id="1798392"/>
    <lineage>
        <taxon>Bacteria</taxon>
        <taxon>Candidatus Gottesmaniibacteriota</taxon>
    </lineage>
</organism>
<reference evidence="1 2" key="1">
    <citation type="journal article" date="2016" name="Nat. Commun.">
        <title>Thousands of microbial genomes shed light on interconnected biogeochemical processes in an aquifer system.</title>
        <authorList>
            <person name="Anantharaman K."/>
            <person name="Brown C.T."/>
            <person name="Hug L.A."/>
            <person name="Sharon I."/>
            <person name="Castelle C.J."/>
            <person name="Probst A.J."/>
            <person name="Thomas B.C."/>
            <person name="Singh A."/>
            <person name="Wilkins M.J."/>
            <person name="Karaoz U."/>
            <person name="Brodie E.L."/>
            <person name="Williams K.H."/>
            <person name="Hubbard S.S."/>
            <person name="Banfield J.F."/>
        </authorList>
    </citation>
    <scope>NUCLEOTIDE SEQUENCE [LARGE SCALE GENOMIC DNA]</scope>
</reference>
<gene>
    <name evidence="1" type="ORF">A3A79_02495</name>
</gene>